<accession>A0A921IT80</accession>
<dbReference type="InterPro" id="IPR017871">
    <property type="entry name" value="ABC_transporter-like_CS"/>
</dbReference>
<keyword evidence="3 5" id="KW-0067">ATP-binding</keyword>
<dbReference type="InterPro" id="IPR003439">
    <property type="entry name" value="ABC_transporter-like_ATP-bd"/>
</dbReference>
<name>A0A921IT80_9ACTN</name>
<protein>
    <submittedName>
        <fullName evidence="5">ABC transporter ATP-binding protein</fullName>
    </submittedName>
</protein>
<dbReference type="InterPro" id="IPR050166">
    <property type="entry name" value="ABC_transporter_ATP-bind"/>
</dbReference>
<dbReference type="PANTHER" id="PTHR42788:SF2">
    <property type="entry name" value="ABC TRANSPORTER ATP-BINDING PROTEIN"/>
    <property type="match status" value="1"/>
</dbReference>
<dbReference type="GO" id="GO:0005524">
    <property type="term" value="F:ATP binding"/>
    <property type="evidence" value="ECO:0007669"/>
    <property type="project" value="UniProtKB-KW"/>
</dbReference>
<dbReference type="EMBL" id="JAUEIR010000002">
    <property type="protein sequence ID" value="MDN0068776.1"/>
    <property type="molecule type" value="Genomic_DNA"/>
</dbReference>
<dbReference type="SMART" id="SM00382">
    <property type="entry name" value="AAA"/>
    <property type="match status" value="1"/>
</dbReference>
<reference evidence="6" key="3">
    <citation type="submission" date="2023-06" db="EMBL/GenBank/DDBJ databases">
        <authorList>
            <person name="Zeman M."/>
            <person name="Kubasova T."/>
            <person name="Jahodarova E."/>
            <person name="Nykrynova M."/>
            <person name="Rychlik I."/>
        </authorList>
    </citation>
    <scope>NUCLEOTIDE SEQUENCE</scope>
    <source>
        <strain evidence="6">15_COKtk</strain>
    </source>
</reference>
<dbReference type="PROSITE" id="PS50893">
    <property type="entry name" value="ABC_TRANSPORTER_2"/>
    <property type="match status" value="1"/>
</dbReference>
<dbReference type="CDD" id="cd03293">
    <property type="entry name" value="ABC_NrtD_SsuB_transporters"/>
    <property type="match status" value="1"/>
</dbReference>
<dbReference type="Proteomes" id="UP000746751">
    <property type="component" value="Unassembled WGS sequence"/>
</dbReference>
<dbReference type="RefSeq" id="WP_087201078.1">
    <property type="nucleotide sequence ID" value="NZ_JAUEIM010000048.1"/>
</dbReference>
<dbReference type="GO" id="GO:0016887">
    <property type="term" value="F:ATP hydrolysis activity"/>
    <property type="evidence" value="ECO:0007669"/>
    <property type="project" value="InterPro"/>
</dbReference>
<dbReference type="PROSITE" id="PS00211">
    <property type="entry name" value="ABC_TRANSPORTER_1"/>
    <property type="match status" value="1"/>
</dbReference>
<dbReference type="SUPFAM" id="SSF52540">
    <property type="entry name" value="P-loop containing nucleoside triphosphate hydrolases"/>
    <property type="match status" value="1"/>
</dbReference>
<evidence type="ECO:0000256" key="1">
    <source>
        <dbReference type="ARBA" id="ARBA00022448"/>
    </source>
</evidence>
<dbReference type="PANTHER" id="PTHR42788">
    <property type="entry name" value="TAURINE IMPORT ATP-BINDING PROTEIN-RELATED"/>
    <property type="match status" value="1"/>
</dbReference>
<evidence type="ECO:0000259" key="4">
    <source>
        <dbReference type="PROSITE" id="PS50893"/>
    </source>
</evidence>
<evidence type="ECO:0000256" key="3">
    <source>
        <dbReference type="ARBA" id="ARBA00022840"/>
    </source>
</evidence>
<evidence type="ECO:0000256" key="2">
    <source>
        <dbReference type="ARBA" id="ARBA00022741"/>
    </source>
</evidence>
<gene>
    <name evidence="5" type="ORF">K8U80_09520</name>
    <name evidence="6" type="ORF">QVN40_03535</name>
</gene>
<dbReference type="EMBL" id="DYVF01000055">
    <property type="protein sequence ID" value="HJG31612.1"/>
    <property type="molecule type" value="Genomic_DNA"/>
</dbReference>
<dbReference type="Proteomes" id="UP001168505">
    <property type="component" value="Unassembled WGS sequence"/>
</dbReference>
<organism evidence="5 7">
    <name type="scientific">Collinsella ihumii</name>
    <dbReference type="NCBI Taxonomy" id="1720204"/>
    <lineage>
        <taxon>Bacteria</taxon>
        <taxon>Bacillati</taxon>
        <taxon>Actinomycetota</taxon>
        <taxon>Coriobacteriia</taxon>
        <taxon>Coriobacteriales</taxon>
        <taxon>Coriobacteriaceae</taxon>
        <taxon>Collinsella</taxon>
    </lineage>
</organism>
<dbReference type="Pfam" id="PF00005">
    <property type="entry name" value="ABC_tran"/>
    <property type="match status" value="1"/>
</dbReference>
<keyword evidence="2" id="KW-0547">Nucleotide-binding</keyword>
<comment type="caution">
    <text evidence="5">The sequence shown here is derived from an EMBL/GenBank/DDBJ whole genome shotgun (WGS) entry which is preliminary data.</text>
</comment>
<feature type="domain" description="ABC transporter" evidence="4">
    <location>
        <begin position="4"/>
        <end position="231"/>
    </location>
</feature>
<proteinExistence type="predicted"/>
<evidence type="ECO:0000313" key="5">
    <source>
        <dbReference type="EMBL" id="HJG31612.1"/>
    </source>
</evidence>
<keyword evidence="1" id="KW-0813">Transport</keyword>
<dbReference type="InterPro" id="IPR027417">
    <property type="entry name" value="P-loop_NTPase"/>
</dbReference>
<reference evidence="5" key="2">
    <citation type="submission" date="2021-09" db="EMBL/GenBank/DDBJ databases">
        <authorList>
            <person name="Gilroy R."/>
        </authorList>
    </citation>
    <scope>NUCLEOTIDE SEQUENCE</scope>
    <source>
        <strain evidence="5">ChiGjej2B2-7701</strain>
    </source>
</reference>
<reference evidence="6" key="4">
    <citation type="submission" date="2023-08" db="EMBL/GenBank/DDBJ databases">
        <title>Identification and characterization of horizontal gene transfer across gut microbiota members of farm animals based on homology search.</title>
        <authorList>
            <person name="Schwarzerova J."/>
            <person name="Nykrynova M."/>
            <person name="Jureckova K."/>
            <person name="Cejkova D."/>
            <person name="Rychlik I."/>
        </authorList>
    </citation>
    <scope>NUCLEOTIDE SEQUENCE</scope>
    <source>
        <strain evidence="6">15_COKtk</strain>
    </source>
</reference>
<evidence type="ECO:0000313" key="7">
    <source>
        <dbReference type="Proteomes" id="UP000746751"/>
    </source>
</evidence>
<dbReference type="AlphaFoldDB" id="A0A921IT80"/>
<evidence type="ECO:0000313" key="6">
    <source>
        <dbReference type="EMBL" id="MDN0068776.1"/>
    </source>
</evidence>
<sequence>MAQLEVGHVSVAFDGVQVLDDISLTVPAGHIACLLGPSGCGKTTLFHVVAGLSLPDSGSVELDGRDITGAPGQLAYMLQKDLLLPEKTIVDNVSLPLVLRGVPRAQAREQALALFDTFGLAGTADRWPSELSGGMRQRAALLRSYLFSQDFMLLDEPFSALDAFTKADMHAWFLDVAERFGTTALVVTHDVDEALELADEIFVMRGAPQAGRPTRIVGTERIPCPRAERASFALTEEFLEHKRQVLALLG</sequence>
<reference evidence="5" key="1">
    <citation type="journal article" date="2021" name="PeerJ">
        <title>Extensive microbial diversity within the chicken gut microbiome revealed by metagenomics and culture.</title>
        <authorList>
            <person name="Gilroy R."/>
            <person name="Ravi A."/>
            <person name="Getino M."/>
            <person name="Pursley I."/>
            <person name="Horton D.L."/>
            <person name="Alikhan N.F."/>
            <person name="Baker D."/>
            <person name="Gharbi K."/>
            <person name="Hall N."/>
            <person name="Watson M."/>
            <person name="Adriaenssens E.M."/>
            <person name="Foster-Nyarko E."/>
            <person name="Jarju S."/>
            <person name="Secka A."/>
            <person name="Antonio M."/>
            <person name="Oren A."/>
            <person name="Chaudhuri R.R."/>
            <person name="La Ragione R."/>
            <person name="Hildebrand F."/>
            <person name="Pallen M.J."/>
        </authorList>
    </citation>
    <scope>NUCLEOTIDE SEQUENCE</scope>
    <source>
        <strain evidence="5">ChiGjej2B2-7701</strain>
    </source>
</reference>
<dbReference type="Gene3D" id="3.40.50.300">
    <property type="entry name" value="P-loop containing nucleotide triphosphate hydrolases"/>
    <property type="match status" value="1"/>
</dbReference>
<dbReference type="InterPro" id="IPR003593">
    <property type="entry name" value="AAA+_ATPase"/>
</dbReference>